<keyword evidence="7" id="KW-1185">Reference proteome</keyword>
<reference evidence="6" key="1">
    <citation type="journal article" date="2014" name="Int. J. Syst. Evol. Microbiol.">
        <title>Complete genome sequence of Corynebacterium casei LMG S-19264T (=DSM 44701T), isolated from a smear-ripened cheese.</title>
        <authorList>
            <consortium name="US DOE Joint Genome Institute (JGI-PGF)"/>
            <person name="Walter F."/>
            <person name="Albersmeier A."/>
            <person name="Kalinowski J."/>
            <person name="Ruckert C."/>
        </authorList>
    </citation>
    <scope>NUCLEOTIDE SEQUENCE</scope>
    <source>
        <strain evidence="6">CGMCC 1.12187</strain>
    </source>
</reference>
<accession>A0A917LVH2</accession>
<organism evidence="6 7">
    <name type="scientific">Kocuria dechangensis</name>
    <dbReference type="NCBI Taxonomy" id="1176249"/>
    <lineage>
        <taxon>Bacteria</taxon>
        <taxon>Bacillati</taxon>
        <taxon>Actinomycetota</taxon>
        <taxon>Actinomycetes</taxon>
        <taxon>Micrococcales</taxon>
        <taxon>Micrococcaceae</taxon>
        <taxon>Kocuria</taxon>
    </lineage>
</organism>
<dbReference type="Gene3D" id="2.30.110.10">
    <property type="entry name" value="Electron Transport, Fmn-binding Protein, Chain A"/>
    <property type="match status" value="1"/>
</dbReference>
<dbReference type="Pfam" id="PF01613">
    <property type="entry name" value="Flavin_Reduct"/>
    <property type="match status" value="1"/>
</dbReference>
<evidence type="ECO:0000313" key="7">
    <source>
        <dbReference type="Proteomes" id="UP000638848"/>
    </source>
</evidence>
<sequence length="210" mass="23074">MRADFDPHEMSSRDFYRLLTAVVVPRPIAWVSSTSETGVDNLAPHSFYTVASVNPPIIQFTSVGEKDSLRNVQARGEFVVNLTPAWLFEEVNATGTDFPAEVSEFDAVGLTREPSATVGPPRVKESPVALECRLHRILPMGDCTLVFGEVTHAAVSSEVLEGPHPRMDLLEPLARLGRNEWGTTGPIREIRRIKAADWPGHFKGKDGQAS</sequence>
<dbReference type="Proteomes" id="UP000638848">
    <property type="component" value="Unassembled WGS sequence"/>
</dbReference>
<dbReference type="AlphaFoldDB" id="A0A917LVH2"/>
<evidence type="ECO:0000256" key="1">
    <source>
        <dbReference type="ARBA" id="ARBA00001917"/>
    </source>
</evidence>
<dbReference type="PANTHER" id="PTHR33798">
    <property type="entry name" value="FLAVOPROTEIN OXYGENASE"/>
    <property type="match status" value="1"/>
</dbReference>
<comment type="cofactor">
    <cofactor evidence="1">
        <name>FMN</name>
        <dbReference type="ChEBI" id="CHEBI:58210"/>
    </cofactor>
</comment>
<dbReference type="SUPFAM" id="SSF50475">
    <property type="entry name" value="FMN-binding split barrel"/>
    <property type="match status" value="1"/>
</dbReference>
<keyword evidence="3" id="KW-0288">FMN</keyword>
<dbReference type="InterPro" id="IPR012349">
    <property type="entry name" value="Split_barrel_FMN-bd"/>
</dbReference>
<dbReference type="PANTHER" id="PTHR33798:SF5">
    <property type="entry name" value="FLAVIN REDUCTASE LIKE DOMAIN-CONTAINING PROTEIN"/>
    <property type="match status" value="1"/>
</dbReference>
<dbReference type="InterPro" id="IPR002563">
    <property type="entry name" value="Flavin_Rdtase-like_dom"/>
</dbReference>
<dbReference type="EMBL" id="BMEQ01000012">
    <property type="protein sequence ID" value="GGG60131.1"/>
    <property type="molecule type" value="Genomic_DNA"/>
</dbReference>
<evidence type="ECO:0000256" key="3">
    <source>
        <dbReference type="ARBA" id="ARBA00022643"/>
    </source>
</evidence>
<comment type="similarity">
    <text evidence="4">Belongs to the flavoredoxin family.</text>
</comment>
<comment type="caution">
    <text evidence="6">The sequence shown here is derived from an EMBL/GenBank/DDBJ whole genome shotgun (WGS) entry which is preliminary data.</text>
</comment>
<dbReference type="SMART" id="SM00903">
    <property type="entry name" value="Flavin_Reduct"/>
    <property type="match status" value="1"/>
</dbReference>
<name>A0A917LVH2_9MICC</name>
<keyword evidence="2" id="KW-0285">Flavoprotein</keyword>
<feature type="domain" description="Flavin reductase like" evidence="5">
    <location>
        <begin position="21"/>
        <end position="166"/>
    </location>
</feature>
<dbReference type="RefSeq" id="WP_188537490.1">
    <property type="nucleotide sequence ID" value="NZ_BMEQ01000012.1"/>
</dbReference>
<evidence type="ECO:0000256" key="2">
    <source>
        <dbReference type="ARBA" id="ARBA00022630"/>
    </source>
</evidence>
<evidence type="ECO:0000256" key="4">
    <source>
        <dbReference type="ARBA" id="ARBA00038054"/>
    </source>
</evidence>
<protein>
    <recommendedName>
        <fullName evidence="5">Flavin reductase like domain-containing protein</fullName>
    </recommendedName>
</protein>
<evidence type="ECO:0000259" key="5">
    <source>
        <dbReference type="SMART" id="SM00903"/>
    </source>
</evidence>
<gene>
    <name evidence="6" type="ORF">GCM10011374_23760</name>
</gene>
<proteinExistence type="inferred from homology"/>
<dbReference type="GO" id="GO:0016646">
    <property type="term" value="F:oxidoreductase activity, acting on the CH-NH group of donors, NAD or NADP as acceptor"/>
    <property type="evidence" value="ECO:0007669"/>
    <property type="project" value="UniProtKB-ARBA"/>
</dbReference>
<reference evidence="6" key="2">
    <citation type="submission" date="2020-09" db="EMBL/GenBank/DDBJ databases">
        <authorList>
            <person name="Sun Q."/>
            <person name="Zhou Y."/>
        </authorList>
    </citation>
    <scope>NUCLEOTIDE SEQUENCE</scope>
    <source>
        <strain evidence="6">CGMCC 1.12187</strain>
    </source>
</reference>
<dbReference type="GO" id="GO:0010181">
    <property type="term" value="F:FMN binding"/>
    <property type="evidence" value="ECO:0007669"/>
    <property type="project" value="InterPro"/>
</dbReference>
<evidence type="ECO:0000313" key="6">
    <source>
        <dbReference type="EMBL" id="GGG60131.1"/>
    </source>
</evidence>